<dbReference type="RefSeq" id="WP_153484032.1">
    <property type="nucleotide sequence ID" value="NZ_VWNA01000001.1"/>
</dbReference>
<evidence type="ECO:0000256" key="2">
    <source>
        <dbReference type="SAM" id="SignalP"/>
    </source>
</evidence>
<feature type="chain" id="PRO_5025347443" evidence="2">
    <location>
        <begin position="25"/>
        <end position="174"/>
    </location>
</feature>
<keyword evidence="2" id="KW-0732">Signal</keyword>
<gene>
    <name evidence="3" type="ORF">F0357_15700</name>
</gene>
<evidence type="ECO:0000313" key="3">
    <source>
        <dbReference type="EMBL" id="MQT14060.1"/>
    </source>
</evidence>
<dbReference type="AlphaFoldDB" id="A0A6A7Y4K0"/>
<feature type="compositionally biased region" description="Low complexity" evidence="1">
    <location>
        <begin position="26"/>
        <end position="39"/>
    </location>
</feature>
<sequence>MRMLSLARPLTLVAILLAAYPAAAQDNTAQPSQPQAAPAQPAPPAPQPAAAAPQPPKPEQQPECAWAGERILSLLWRDDIRTASDFIDLYDRFSCPSQHIPAAFRCLIRVGVTPEQGDAGLPLRARACWADPALDPATLKVPAAETKPDAQKGGDQSAAKPADAQPAKPAEQPK</sequence>
<feature type="region of interest" description="Disordered" evidence="1">
    <location>
        <begin position="139"/>
        <end position="174"/>
    </location>
</feature>
<comment type="caution">
    <text evidence="3">The sequence shown here is derived from an EMBL/GenBank/DDBJ whole genome shotgun (WGS) entry which is preliminary data.</text>
</comment>
<feature type="signal peptide" evidence="2">
    <location>
        <begin position="1"/>
        <end position="24"/>
    </location>
</feature>
<evidence type="ECO:0000313" key="4">
    <source>
        <dbReference type="Proteomes" id="UP000332515"/>
    </source>
</evidence>
<protein>
    <submittedName>
        <fullName evidence="3">Beta-1-3, beta-1-6-glucan biosynthesis protein</fullName>
    </submittedName>
</protein>
<feature type="region of interest" description="Disordered" evidence="1">
    <location>
        <begin position="26"/>
        <end position="63"/>
    </location>
</feature>
<accession>A0A6A7Y4K0</accession>
<organism evidence="3 4">
    <name type="scientific">Segnochrobactrum spirostomi</name>
    <dbReference type="NCBI Taxonomy" id="2608987"/>
    <lineage>
        <taxon>Bacteria</taxon>
        <taxon>Pseudomonadati</taxon>
        <taxon>Pseudomonadota</taxon>
        <taxon>Alphaproteobacteria</taxon>
        <taxon>Hyphomicrobiales</taxon>
        <taxon>Segnochrobactraceae</taxon>
        <taxon>Segnochrobactrum</taxon>
    </lineage>
</organism>
<reference evidence="3 4" key="1">
    <citation type="submission" date="2019-09" db="EMBL/GenBank/DDBJ databases">
        <title>Segnochrobactrum spirostomi gen. nov., sp. nov., isolated from the ciliate Spirostomum cf. yagiui and description of a novel family, Segnochrobactraceae fam. nov. within the order Rhizobiales of the class Alphaproteobacteria.</title>
        <authorList>
            <person name="Akter S."/>
            <person name="Shazib S.U.A."/>
            <person name="Shin M.K."/>
        </authorList>
    </citation>
    <scope>NUCLEOTIDE SEQUENCE [LARGE SCALE GENOMIC DNA]</scope>
    <source>
        <strain evidence="3 4">Sp-1</strain>
    </source>
</reference>
<dbReference type="EMBL" id="VWNA01000001">
    <property type="protein sequence ID" value="MQT14060.1"/>
    <property type="molecule type" value="Genomic_DNA"/>
</dbReference>
<feature type="compositionally biased region" description="Pro residues" evidence="1">
    <location>
        <begin position="40"/>
        <end position="59"/>
    </location>
</feature>
<name>A0A6A7Y4K0_9HYPH</name>
<keyword evidence="4" id="KW-1185">Reference proteome</keyword>
<dbReference type="Proteomes" id="UP000332515">
    <property type="component" value="Unassembled WGS sequence"/>
</dbReference>
<feature type="compositionally biased region" description="Low complexity" evidence="1">
    <location>
        <begin position="156"/>
        <end position="174"/>
    </location>
</feature>
<evidence type="ECO:0000256" key="1">
    <source>
        <dbReference type="SAM" id="MobiDB-lite"/>
    </source>
</evidence>
<proteinExistence type="predicted"/>